<dbReference type="GO" id="GO:0003676">
    <property type="term" value="F:nucleic acid binding"/>
    <property type="evidence" value="ECO:0007669"/>
    <property type="project" value="InterPro"/>
</dbReference>
<reference evidence="6 7" key="1">
    <citation type="submission" date="2013-02" db="EMBL/GenBank/DDBJ databases">
        <title>The Genome Sequence of Acinetobacter sp. NIPH 899.</title>
        <authorList>
            <consortium name="The Broad Institute Genome Sequencing Platform"/>
            <consortium name="The Broad Institute Genome Sequencing Center for Infectious Disease"/>
            <person name="Cerqueira G."/>
            <person name="Feldgarden M."/>
            <person name="Courvalin P."/>
            <person name="Perichon B."/>
            <person name="Grillot-Courvalin C."/>
            <person name="Clermont D."/>
            <person name="Rocha E."/>
            <person name="Yoon E.-J."/>
            <person name="Nemec A."/>
            <person name="Walker B."/>
            <person name="Young S.K."/>
            <person name="Zeng Q."/>
            <person name="Gargeya S."/>
            <person name="Fitzgerald M."/>
            <person name="Haas B."/>
            <person name="Abouelleil A."/>
            <person name="Alvarado L."/>
            <person name="Arachchi H.M."/>
            <person name="Berlin A.M."/>
            <person name="Chapman S.B."/>
            <person name="Dewar J."/>
            <person name="Goldberg J."/>
            <person name="Griggs A."/>
            <person name="Gujja S."/>
            <person name="Hansen M."/>
            <person name="Howarth C."/>
            <person name="Imamovic A."/>
            <person name="Larimer J."/>
            <person name="McCowan C."/>
            <person name="Murphy C."/>
            <person name="Neiman D."/>
            <person name="Pearson M."/>
            <person name="Priest M."/>
            <person name="Roberts A."/>
            <person name="Saif S."/>
            <person name="Shea T."/>
            <person name="Sisk P."/>
            <person name="Sykes S."/>
            <person name="Wortman J."/>
            <person name="Nusbaum C."/>
            <person name="Birren B."/>
        </authorList>
    </citation>
    <scope>NUCLEOTIDE SEQUENCE [LARGE SCALE GENOMIC DNA]</scope>
    <source>
        <strain evidence="6 7">NIPH 899</strain>
    </source>
</reference>
<feature type="region of interest" description="Disordered" evidence="4">
    <location>
        <begin position="2854"/>
        <end position="2876"/>
    </location>
</feature>
<feature type="region of interest" description="Disordered" evidence="4">
    <location>
        <begin position="1130"/>
        <end position="1167"/>
    </location>
</feature>
<feature type="compositionally biased region" description="Polar residues" evidence="4">
    <location>
        <begin position="3206"/>
        <end position="3233"/>
    </location>
</feature>
<dbReference type="Pfam" id="PF18760">
    <property type="entry name" value="ART-PolyVal"/>
    <property type="match status" value="1"/>
</dbReference>
<feature type="coiled-coil region" evidence="3">
    <location>
        <begin position="2290"/>
        <end position="2321"/>
    </location>
</feature>
<feature type="compositionally biased region" description="Low complexity" evidence="4">
    <location>
        <begin position="514"/>
        <end position="523"/>
    </location>
</feature>
<dbReference type="NCBIfam" id="NF032893">
    <property type="entry name" value="tail-700"/>
    <property type="match status" value="1"/>
</dbReference>
<feature type="region of interest" description="Disordered" evidence="4">
    <location>
        <begin position="1372"/>
        <end position="1392"/>
    </location>
</feature>
<evidence type="ECO:0000256" key="4">
    <source>
        <dbReference type="SAM" id="MobiDB-lite"/>
    </source>
</evidence>
<keyword evidence="2" id="KW-0808">Transferase</keyword>
<feature type="compositionally biased region" description="Polar residues" evidence="4">
    <location>
        <begin position="2856"/>
        <end position="2876"/>
    </location>
</feature>
<feature type="region of interest" description="Disordered" evidence="4">
    <location>
        <begin position="1426"/>
        <end position="1461"/>
    </location>
</feature>
<evidence type="ECO:0000313" key="7">
    <source>
        <dbReference type="Proteomes" id="UP000013070"/>
    </source>
</evidence>
<keyword evidence="7" id="KW-1185">Reference proteome</keyword>
<feature type="region of interest" description="Disordered" evidence="4">
    <location>
        <begin position="3053"/>
        <end position="3074"/>
    </location>
</feature>
<dbReference type="eggNOG" id="COG0827">
    <property type="taxonomic scope" value="Bacteria"/>
</dbReference>
<feature type="compositionally biased region" description="Low complexity" evidence="4">
    <location>
        <begin position="533"/>
        <end position="544"/>
    </location>
</feature>
<evidence type="ECO:0000259" key="5">
    <source>
        <dbReference type="Pfam" id="PF18760"/>
    </source>
</evidence>
<dbReference type="PROSITE" id="PS00092">
    <property type="entry name" value="N6_MTASE"/>
    <property type="match status" value="1"/>
</dbReference>
<dbReference type="Proteomes" id="UP000013070">
    <property type="component" value="Unassembled WGS sequence"/>
</dbReference>
<protein>
    <recommendedName>
        <fullName evidence="5">ART-PolyVal-like domain-containing protein</fullName>
    </recommendedName>
</protein>
<feature type="region of interest" description="Disordered" evidence="4">
    <location>
        <begin position="1634"/>
        <end position="1657"/>
    </location>
</feature>
<sequence>MNITQHFSKLASEAAEKGADASQLLTQRDRLFKDKVIPALVKRNANEAAIAEARSKWNSQTDQVMQSAGLLPKPGQSSKSFAKDKRAEKAVNEAAKTGSKMPIIKETIKSTGETIGNLFGQGVGSTIEGAAGFVRDIGENEKGSVAARLADYGKNLREEYEGSASTYQKDLQAGKSGKGSQLAAGAIQSIPAMALPFGAAKGVTAIASKVPAIAGKSAYIGMGAGVAAGHTQNYGEVRRSATQNLERDFPTWEKLQGNPLFEQNFNKYLDSGVSIDKARQQAHAETLDTLSEEAANKYGGMMTAIDFIAPSGAVLGSGILKNAPTSKIGKALVGGGVDSALVKREMTQVPRTGMAKLIPDVSLPANKAAAKMVGKQALEEGLQGGIGNYGGQAASANIGGQAVDWGEVAQSGIEEALIGGVMGGGMQSATGGSPTAQAKDAAKQLRNQTNQLRQEEAKARKELAEAMQLNDPAAVQSAQSNLDNIGAEAVKVKSAYDQYGIDTPYFVERFAAQYQPKQQAEQQVDPEVPPTPEAEQPPAQQALPAPKLTNIITDDTTTIIKDAVSKGNLSEEEAQQIESNPMRSEVFRLAASGEVDAAFNIVENSLALGRIENDYAQALMQDIPRYRDVQKKPTVSSIVNNHVKQQIQSGTDDLFANATELHPDTLEPLQSAESGITNFGYQPDPQQGIIAEDPNLSDFEEGPVSIDSLSTENPPEVLEPVQPLPADPVQPVSKKPDLNKPKTFTNYIRANDYLKSNGLKDSHEIVKGEDGIATVQPKSPAPEADVNSDEAFDDLLNAVPPIGTPAQNPVEPVQAADPATDFDSDEAFDEVLNAVPPSKEAAAPAEPVQPTTSFADQIREAHLNNPNTKPQLIEDEIAKGRSRADVLKEVGDIVKNIGKAPEPVAPVQKNKPAPQQNQIQLRTESFSDDEIDKGMTPHDWNLSSQFDLEPDHILGFKEILKQATAEPRKIKLGNLDAELSLNDIVDSKFKKIGENPSLKIKTQNGNEVSFDIGPNGSLGISIESDDAISENTFNVDNFSKTLKEALASAAARSSEKDVTPQAPVQIEPTFEEKKESQKQEYLQKVRDAYAKDPASVNEVIDKEVPMIGTSTDRLLNIAEAKGVVANLEKHQKPEIEQKTDENGIQENDAPDTMKPGDIGRKSDNQPFANKSAATTTLKNQGLKNSHEVVQLAPSSFVLRQKDQAEPLNKSLVEKYGENNIIRDGNAFIVKGDPEAIITIEGEKAVLSMDGETLRSGYDLTDADKTVNYFSDFIQSSRSRNALRSAQKTAEEAEKLNAVKPKPEVEKKPDNSLGIDELKRLQMEVEALLKNPKPAEDPATETNAEPVEAEKQTDHPYQKYDDLAKQYGRSVRPDGAILKGNGQDTNVRISEKKGRLRIEDTTGKTLFTGATNPESLGKFLEDYWYDKKSKPKPKPEPTTQEEPKQAPPADDIGRASDNAPFANEGAANTALRKKGLEDTHAVVRLAPSQFVLRDKSQVQHTSTPIDLSDPVKLVESLIADGRKVFDSGEPIKQGHEVVFTYKGKSGYAHLGIDLQENDINEIVNKLDRRIVMSDPYLSGGSKNLGSNVSFKYKYGLRNSGVKKLVISPMKNGDIKITATVDSDSKKMTRLKLVEDTQEVPKAPEPEATATPEPTPAKDPLSFPLAKVKEAYGHAHLSPGNTAKSFKESFDKFIQAEIDEAQPLATTDEQKAALNEAIDWVKDNYINKALPPLLNAASATVSSARAGRNNFNSKQANQRGSALDKATDKFNAELEQLKGYAKLKVLAARTPKQKQADAEAAAKAEQEKLEAEQAKQEAKIKAEQEAKANKKRASNANLGNPEGAEQMTAAEWRAKHKDSKSVIDGVRYVMKLVNGATSLVPVWITDEKGTAASTSKDPLQVGNTLTFSQDFDYATANKPYTIITSSKAKLTIEHEGGRLSIDRKILDIESAKNPDLYQVEVNQPAPKTKEETPAANSYESVRQSFDDVVSRLDDGDESLTLDDVKAAYKALMDNHDSLVADLSKQTKSQLLEKMHPYYAAMYKSYKKDELVNKWVNNIYRGMDFGSNGVVTISYGDKRTMAEIVRDKIEAATQEDLNKYLEERRQAVAERQKELEAAEAGMNDPKTLDDFRRINAKGDFKNFKEFYRSLTVPQQALYDELRSAETNEARMQEIERNKAYREASRPSQAVESTTEATLFAGKHTKKGTDIWTVALNGRVDGDAFNDYRSQAKGLGGYYSSYKGGGAVPGFIFDNEAAANEFLNLVTGDHEANSTDPEPEAIAIDPEAEVEVIETDAKRQADKLREKAQAIIERGEQNINRERKTNTAKRAGEAARAEEQANKAIFLGETLNRIADGIENGSVKYLARLGAMTQLSHLESLLQRASYDQQRETNSKEREINATTIAYAEYPQYKTWIDSFKDIRRDLKEANPRLAEKLEKAIDTRYHNAYARWLNETNEFGTENYVGQLARKTDGTPAVFKTNIKQAETLVKASNKRTGKDSFEVFKIKNGEYAVISSYATAIENESWKPTNSDKQMTLTNEFGHELYDALKKYKRKNPSYYMNWFIESMHESVSRMEKLGIHDPATFRAAMREYLGLRSKEKGNDPIKELERSMIGRSNDGLDFFPTPRNVVEQMIEMADLDSDMKVLEPSAGMGHIADVLKDHGIQPDVIELSGKRQELLKLKGYSVVGNDFLMFDPKNRAPNYGDVFKTADGKYQGIMRGSGSLGSNRVRLMREDNGQMITYFDREELELVKMNGVNYDRIIMNPPFSDRRDAAHIYHAFDLLADDGVMVAIAGEGVFFGKDKAAKEFQEWLDKVGAEITPLDAGTFNDPSLPVTTGVKARIIKISKADSKGKLFSRSENLNQAPEHTQDTPTGSTPDQVRAELVKRFGQDTIKQLEESGVLSIEPTYAEPGIEGFAENGRVTLIADAITPENIVPVFLHELGGHIGLQGVMKPAAYAVLMKEFNRLVKSGDPAALKAKDLAERESDAEVQQDEYLPYLITVAAQNQAKQGPVQKLINRVISAIKAWAVDKLGLDLKLNANDVLALAERMIRKVPEHTPPTGPKGGNKAPSVDAPIDRSGQTETAAFKTWFKDSKVVDASGKPLVMYHGTPKSFSKFNTDESGALLGKGSYFTANMSDAAAYAGSKAPMQTYLSIQNPYYVNSVMDKVPSRQELKDQGHDGVILLNEDKSIKWAVAHKPAQIKSATANTGTFDSSNPDIRYSRSSTANPQNMSRSKQRELLDKAAQTALGEMSLKGAEVIKTTSSRGLKLFQTMLHKSLQDKTGQFKKTFDLVQGKINHVTFASSKSMDVAPSILTQLEEGSDYWKETKRVGRNLAHVASLKKIDKAKVDKDLAKVGQLMFENTLMDNSERHTDKELRQLGFDEDQIKLYNEIRDAIDTSLDTFANTTFSNIYKHLGGTHEEVLELAGRDLDITDHYNEILKKIDALTKGKPEKAEARQAAIEAIDRVYKKANDLKDQGYVPLMRFGKYFVRIWNPTTGEVTYRQHFESEAERNLYFKKQEKQGNLPPGTVLEKGQINELQHKLFQGVSPETVALFAKESGLPIGDAETAYIKYAVQNNHALKRLLKRQGIDGFDTDVKRVLASFVMSNARYSANQTYNPAIDESITNIEDPAHQEDAIRLRDYSLDTQEELAAVKNFAFVWYMGFSVMFGVVNLTQPLLQTFPYLMQYSRDHGSIFNAFGHAIKTWWKGADAIDKKYKVYYERARKEGHLDPQNTWMMQGLERGKSGLGAGLWQLVSHSSGLFAQASETVNRRTSLFAALDIAESMGQAKLEKLGFKDAYDFAIRTIQETQGIYNKGNRPRVSRGNIGSLIMMYKQFMIAYIEQMVRMQQSGLYGGEDDEFKKKMAGLVGFGVSRSVLTMLGILMAFSGTSGLPFMRDILDAVETAGGLVGKPVNTEREIQIALHDALGHEVGQAVNTVLMDGIVNLNPGIDFKGRMGMGDLIPASAYFSPTTSEYMKSSEISQVAGPIGGLVEKVKEAVALAQIGAYMNAGTQLLPKAGTSLAQGAIAAKTGDYRNMKTGVKTNDVKPWEGVIKMLDAQPASIAKEGRVRGYEMKDKATQDYINKRWKERYNEALESGDRNQLRDVKQQIRDYNKDNPRYPIKFNQKTAETNFNKSNQSWQEKRKTVKGLEWMSDYNPHLDE</sequence>
<accession>N8WVM3</accession>
<feature type="compositionally biased region" description="Basic and acidic residues" evidence="4">
    <location>
        <begin position="1805"/>
        <end position="1826"/>
    </location>
</feature>
<keyword evidence="3" id="KW-0175">Coiled coil</keyword>
<dbReference type="InterPro" id="IPR029063">
    <property type="entry name" value="SAM-dependent_MTases_sf"/>
</dbReference>
<feature type="region of interest" description="Disordered" evidence="4">
    <location>
        <begin position="695"/>
        <end position="715"/>
    </location>
</feature>
<dbReference type="eggNOG" id="COG3087">
    <property type="taxonomic scope" value="Bacteria"/>
</dbReference>
<feature type="region of interest" description="Disordered" evidence="4">
    <location>
        <begin position="66"/>
        <end position="85"/>
    </location>
</feature>
<keyword evidence="1" id="KW-0489">Methyltransferase</keyword>
<dbReference type="PATRIC" id="fig|1217710.3.peg.66"/>
<feature type="region of interest" description="Disordered" evidence="4">
    <location>
        <begin position="3206"/>
        <end position="3234"/>
    </location>
</feature>
<feature type="region of interest" description="Disordered" evidence="4">
    <location>
        <begin position="1805"/>
        <end position="1851"/>
    </location>
</feature>
<feature type="region of interest" description="Disordered" evidence="4">
    <location>
        <begin position="514"/>
        <end position="544"/>
    </location>
</feature>
<dbReference type="RefSeq" id="WP_004788183.1">
    <property type="nucleotide sequence ID" value="NZ_KB849414.1"/>
</dbReference>
<feature type="compositionally biased region" description="Basic and acidic residues" evidence="4">
    <location>
        <begin position="1130"/>
        <end position="1141"/>
    </location>
</feature>
<name>N8WVM3_9GAMM</name>
<evidence type="ECO:0000256" key="3">
    <source>
        <dbReference type="SAM" id="Coils"/>
    </source>
</evidence>
<dbReference type="eggNOG" id="COG0503">
    <property type="taxonomic scope" value="Bacteria"/>
</dbReference>
<organism evidence="6 7">
    <name type="scientific">Acinetobacter variabilis</name>
    <dbReference type="NCBI Taxonomy" id="70346"/>
    <lineage>
        <taxon>Bacteria</taxon>
        <taxon>Pseudomonadati</taxon>
        <taxon>Pseudomonadota</taxon>
        <taxon>Gammaproteobacteria</taxon>
        <taxon>Moraxellales</taxon>
        <taxon>Moraxellaceae</taxon>
        <taxon>Acinetobacter</taxon>
    </lineage>
</organism>
<gene>
    <name evidence="6" type="ORF">F969_00076</name>
</gene>
<dbReference type="EMBL" id="APPE01000007">
    <property type="protein sequence ID" value="ENV00929.1"/>
    <property type="molecule type" value="Genomic_DNA"/>
</dbReference>
<evidence type="ECO:0000313" key="6">
    <source>
        <dbReference type="EMBL" id="ENV00929.1"/>
    </source>
</evidence>
<dbReference type="GO" id="GO:0008168">
    <property type="term" value="F:methyltransferase activity"/>
    <property type="evidence" value="ECO:0007669"/>
    <property type="project" value="UniProtKB-KW"/>
</dbReference>
<dbReference type="HOGENOM" id="CLU_223931_0_0_6"/>
<feature type="region of interest" description="Disordered" evidence="4">
    <location>
        <begin position="1329"/>
        <end position="1358"/>
    </location>
</feature>
<feature type="coiled-coil region" evidence="3">
    <location>
        <begin position="435"/>
        <end position="469"/>
    </location>
</feature>
<feature type="region of interest" description="Disordered" evidence="4">
    <location>
        <begin position="1"/>
        <end position="22"/>
    </location>
</feature>
<proteinExistence type="predicted"/>
<dbReference type="SUPFAM" id="SSF53335">
    <property type="entry name" value="S-adenosyl-L-methionine-dependent methyltransferases"/>
    <property type="match status" value="1"/>
</dbReference>
<dbReference type="Gene3D" id="3.40.50.150">
    <property type="entry name" value="Vaccinia Virus protein VP39"/>
    <property type="match status" value="1"/>
</dbReference>
<dbReference type="InterPro" id="IPR049522">
    <property type="entry name" value="ART-PolyVal_dom"/>
</dbReference>
<feature type="compositionally biased region" description="Basic and acidic residues" evidence="4">
    <location>
        <begin position="1347"/>
        <end position="1358"/>
    </location>
</feature>
<evidence type="ECO:0000256" key="2">
    <source>
        <dbReference type="ARBA" id="ARBA00022679"/>
    </source>
</evidence>
<evidence type="ECO:0000256" key="1">
    <source>
        <dbReference type="ARBA" id="ARBA00022603"/>
    </source>
</evidence>
<feature type="domain" description="ART-PolyVal-like" evidence="5">
    <location>
        <begin position="3097"/>
        <end position="3211"/>
    </location>
</feature>
<dbReference type="GO" id="GO:0032259">
    <property type="term" value="P:methylation"/>
    <property type="evidence" value="ECO:0007669"/>
    <property type="project" value="UniProtKB-KW"/>
</dbReference>
<dbReference type="InterPro" id="IPR002052">
    <property type="entry name" value="DNA_methylase_N6_adenine_CS"/>
</dbReference>
<comment type="caution">
    <text evidence="6">The sequence shown here is derived from an EMBL/GenBank/DDBJ whole genome shotgun (WGS) entry which is preliminary data.</text>
</comment>